<name>A0ABZ0A3I5_9ACTN</name>
<dbReference type="Proteomes" id="UP001303001">
    <property type="component" value="Chromosome"/>
</dbReference>
<protein>
    <submittedName>
        <fullName evidence="1">Uncharacterized protein</fullName>
    </submittedName>
</protein>
<sequence>MDGREADVTTVVDDSASTYRCELVIRFDGDDGSWGEESFVRSPA</sequence>
<organism evidence="1 2">
    <name type="scientific">Micromonospora halotolerans</name>
    <dbReference type="NCBI Taxonomy" id="709879"/>
    <lineage>
        <taxon>Bacteria</taxon>
        <taxon>Bacillati</taxon>
        <taxon>Actinomycetota</taxon>
        <taxon>Actinomycetes</taxon>
        <taxon>Micromonosporales</taxon>
        <taxon>Micromonosporaceae</taxon>
        <taxon>Micromonospora</taxon>
    </lineage>
</organism>
<dbReference type="EMBL" id="CP134876">
    <property type="protein sequence ID" value="WNM41385.1"/>
    <property type="molecule type" value="Genomic_DNA"/>
</dbReference>
<reference evidence="1 2" key="1">
    <citation type="submission" date="2023-09" db="EMBL/GenBank/DDBJ databases">
        <title>Micromonospora halotolerans DSM 45598 genome sequence.</title>
        <authorList>
            <person name="Mo P."/>
        </authorList>
    </citation>
    <scope>NUCLEOTIDE SEQUENCE [LARGE SCALE GENOMIC DNA]</scope>
    <source>
        <strain evidence="1 2">DSM 45598</strain>
    </source>
</reference>
<evidence type="ECO:0000313" key="1">
    <source>
        <dbReference type="EMBL" id="WNM41385.1"/>
    </source>
</evidence>
<keyword evidence="2" id="KW-1185">Reference proteome</keyword>
<proteinExistence type="predicted"/>
<evidence type="ECO:0000313" key="2">
    <source>
        <dbReference type="Proteomes" id="UP001303001"/>
    </source>
</evidence>
<accession>A0ABZ0A3I5</accession>
<gene>
    <name evidence="1" type="ORF">RMN56_08595</name>
</gene>
<dbReference type="RefSeq" id="WP_313723300.1">
    <property type="nucleotide sequence ID" value="NZ_CP134876.1"/>
</dbReference>